<feature type="binding site" evidence="6">
    <location>
        <begin position="101"/>
        <end position="107"/>
    </location>
    <ligand>
        <name>S-adenosyl-L-methionine</name>
        <dbReference type="ChEBI" id="CHEBI:59789"/>
    </ligand>
</feature>
<comment type="caution">
    <text evidence="8">The sequence shown here is derived from an EMBL/GenBank/DDBJ whole genome shotgun (WGS) entry which is preliminary data.</text>
</comment>
<organism evidence="8 9">
    <name type="scientific">Lacticaseibacillus yichunensis</name>
    <dbReference type="NCBI Taxonomy" id="2486015"/>
    <lineage>
        <taxon>Bacteria</taxon>
        <taxon>Bacillati</taxon>
        <taxon>Bacillota</taxon>
        <taxon>Bacilli</taxon>
        <taxon>Lactobacillales</taxon>
        <taxon>Lactobacillaceae</taxon>
        <taxon>Lacticaseibacillus</taxon>
    </lineage>
</organism>
<dbReference type="PANTHER" id="PTHR22807">
    <property type="entry name" value="NOP2 YEAST -RELATED NOL1/NOP2/FMU SUN DOMAIN-CONTAINING"/>
    <property type="match status" value="1"/>
</dbReference>
<feature type="active site" description="Nucleophile" evidence="6">
    <location>
        <position position="223"/>
    </location>
</feature>
<keyword evidence="2 6" id="KW-0489">Methyltransferase</keyword>
<evidence type="ECO:0000256" key="1">
    <source>
        <dbReference type="ARBA" id="ARBA00022490"/>
    </source>
</evidence>
<dbReference type="RefSeq" id="WP_125696446.1">
    <property type="nucleotide sequence ID" value="NZ_JBHTOG010000048.1"/>
</dbReference>
<dbReference type="GO" id="GO:0032259">
    <property type="term" value="P:methylation"/>
    <property type="evidence" value="ECO:0007669"/>
    <property type="project" value="UniProtKB-KW"/>
</dbReference>
<dbReference type="Gene3D" id="3.40.50.150">
    <property type="entry name" value="Vaccinia Virus protein VP39"/>
    <property type="match status" value="1"/>
</dbReference>
<dbReference type="Pfam" id="PF01189">
    <property type="entry name" value="Methyltr_RsmB-F"/>
    <property type="match status" value="1"/>
</dbReference>
<evidence type="ECO:0000313" key="9">
    <source>
        <dbReference type="Proteomes" id="UP001597192"/>
    </source>
</evidence>
<dbReference type="InterPro" id="IPR031341">
    <property type="entry name" value="Methyltr_RsmF_N"/>
</dbReference>
<feature type="binding site" evidence="6">
    <location>
        <position position="170"/>
    </location>
    <ligand>
        <name>S-adenosyl-L-methionine</name>
        <dbReference type="ChEBI" id="CHEBI:59789"/>
    </ligand>
</feature>
<dbReference type="CDD" id="cd02440">
    <property type="entry name" value="AdoMet_MTases"/>
    <property type="match status" value="1"/>
</dbReference>
<gene>
    <name evidence="8" type="ORF">ACFQ47_09460</name>
</gene>
<keyword evidence="3 6" id="KW-0808">Transferase</keyword>
<dbReference type="Pfam" id="PF13636">
    <property type="entry name" value="Methyltranf_PUA"/>
    <property type="match status" value="1"/>
</dbReference>
<dbReference type="InterPro" id="IPR049560">
    <property type="entry name" value="MeTrfase_RsmB-F_NOP2_cat"/>
</dbReference>
<sequence length="444" mass="47539">MTFPDGFEEKYRALLGNEADAFFASFAQPAQSGFRVSPLRPPLAMNENGPAIPWSPTGEYGKVDGNGIDHVSGYVYSQEPSAQFVAAVCAATPGQRVLDLCAAPGGKTTQLAGQLQGAGLLVANEINAGRAKILASNLERFGVQNAVVTNNAPAELAAQLPESFDLILVDAPCSGEGMFRKDPDAMQYWSPDLVAQCATRQREIVTEAVKMLRPGGTLVYSTCTFAPEEDEQLAFWAAQTLPLTLQPIVKVGGIQDGRAAFAGGDEAVLATARLWPHALAGEGHFVAKFIKDGDAPAQSGKRLAASKLTAPQQQDLRAGLTALTDATWPQSRLVLRRDQLFAMPEATPQLAGLHVVRPGLHLGTFKIHRFEPSHSLATALSPASFHQVIEVTEADYARYRHGETLTVPTSGRGWVLLTHQGKGFALGKQVDHVIKNAYPKGLRV</sequence>
<comment type="caution">
    <text evidence="6">Lacks conserved residue(s) required for the propagation of feature annotation.</text>
</comment>
<reference evidence="9" key="1">
    <citation type="journal article" date="2019" name="Int. J. Syst. Evol. Microbiol.">
        <title>The Global Catalogue of Microorganisms (GCM) 10K type strain sequencing project: providing services to taxonomists for standard genome sequencing and annotation.</title>
        <authorList>
            <consortium name="The Broad Institute Genomics Platform"/>
            <consortium name="The Broad Institute Genome Sequencing Center for Infectious Disease"/>
            <person name="Wu L."/>
            <person name="Ma J."/>
        </authorList>
    </citation>
    <scope>NUCLEOTIDE SEQUENCE [LARGE SCALE GENOMIC DNA]</scope>
    <source>
        <strain evidence="9">CCM 8947</strain>
    </source>
</reference>
<dbReference type="PANTHER" id="PTHR22807:SF30">
    <property type="entry name" value="28S RRNA (CYTOSINE(4447)-C(5))-METHYLTRANSFERASE-RELATED"/>
    <property type="match status" value="1"/>
</dbReference>
<dbReference type="EMBL" id="JBHTOG010000048">
    <property type="protein sequence ID" value="MFD1432893.1"/>
    <property type="molecule type" value="Genomic_DNA"/>
</dbReference>
<evidence type="ECO:0000256" key="6">
    <source>
        <dbReference type="PROSITE-ProRule" id="PRU01023"/>
    </source>
</evidence>
<dbReference type="Gene3D" id="2.30.130.60">
    <property type="match status" value="1"/>
</dbReference>
<dbReference type="InterPro" id="IPR023267">
    <property type="entry name" value="RCMT"/>
</dbReference>
<dbReference type="PROSITE" id="PS51686">
    <property type="entry name" value="SAM_MT_RSMB_NOP"/>
    <property type="match status" value="1"/>
</dbReference>
<evidence type="ECO:0000256" key="4">
    <source>
        <dbReference type="ARBA" id="ARBA00022691"/>
    </source>
</evidence>
<dbReference type="Gene3D" id="3.30.70.1170">
    <property type="entry name" value="Sun protein, domain 3"/>
    <property type="match status" value="1"/>
</dbReference>
<keyword evidence="1" id="KW-0963">Cytoplasm</keyword>
<keyword evidence="4 6" id="KW-0949">S-adenosyl-L-methionine</keyword>
<dbReference type="InterPro" id="IPR029063">
    <property type="entry name" value="SAM-dependent_MTases_sf"/>
</dbReference>
<keyword evidence="5 6" id="KW-0694">RNA-binding</keyword>
<keyword evidence="9" id="KW-1185">Reference proteome</keyword>
<dbReference type="Pfam" id="PF17125">
    <property type="entry name" value="Methyltr_RsmF_N"/>
    <property type="match status" value="1"/>
</dbReference>
<proteinExistence type="inferred from homology"/>
<dbReference type="PRINTS" id="PR02008">
    <property type="entry name" value="RCMTFAMILY"/>
</dbReference>
<dbReference type="CDD" id="cd21147">
    <property type="entry name" value="RsmF_methylt_CTD1"/>
    <property type="match status" value="1"/>
</dbReference>
<protein>
    <submittedName>
        <fullName evidence="8">RsmF rRNA methyltransferase first C-terminal domain-containing protein</fullName>
    </submittedName>
</protein>
<dbReference type="Proteomes" id="UP001597192">
    <property type="component" value="Unassembled WGS sequence"/>
</dbReference>
<dbReference type="InterPro" id="IPR031340">
    <property type="entry name" value="RsmF_methylt_CI"/>
</dbReference>
<evidence type="ECO:0000313" key="8">
    <source>
        <dbReference type="EMBL" id="MFD1432893.1"/>
    </source>
</evidence>
<evidence type="ECO:0000256" key="2">
    <source>
        <dbReference type="ARBA" id="ARBA00022603"/>
    </source>
</evidence>
<name>A0ABW4CS36_9LACO</name>
<accession>A0ABW4CS36</accession>
<evidence type="ECO:0000259" key="7">
    <source>
        <dbReference type="PROSITE" id="PS51686"/>
    </source>
</evidence>
<feature type="binding site" evidence="6">
    <location>
        <position position="125"/>
    </location>
    <ligand>
        <name>S-adenosyl-L-methionine</name>
        <dbReference type="ChEBI" id="CHEBI:59789"/>
    </ligand>
</feature>
<dbReference type="InterPro" id="IPR001678">
    <property type="entry name" value="MeTrfase_RsmB-F_NOP2_dom"/>
</dbReference>
<evidence type="ECO:0000256" key="3">
    <source>
        <dbReference type="ARBA" id="ARBA00022679"/>
    </source>
</evidence>
<evidence type="ECO:0000256" key="5">
    <source>
        <dbReference type="ARBA" id="ARBA00022884"/>
    </source>
</evidence>
<dbReference type="Pfam" id="PF17126">
    <property type="entry name" value="RsmF_methylt_CI"/>
    <property type="match status" value="1"/>
</dbReference>
<dbReference type="GO" id="GO:0008168">
    <property type="term" value="F:methyltransferase activity"/>
    <property type="evidence" value="ECO:0007669"/>
    <property type="project" value="UniProtKB-KW"/>
</dbReference>
<feature type="domain" description="SAM-dependent MTase RsmB/NOP-type" evidence="7">
    <location>
        <begin position="1"/>
        <end position="292"/>
    </location>
</feature>
<dbReference type="InterPro" id="IPR027391">
    <property type="entry name" value="Nol1_Nop2_Fmu_2"/>
</dbReference>
<dbReference type="SUPFAM" id="SSF53335">
    <property type="entry name" value="S-adenosyl-L-methionine-dependent methyltransferases"/>
    <property type="match status" value="1"/>
</dbReference>
<comment type="similarity">
    <text evidence="6">Belongs to the class I-like SAM-binding methyltransferase superfamily. RsmB/NOP family.</text>
</comment>